<dbReference type="OrthoDB" id="676979at2759"/>
<evidence type="ECO:0000256" key="7">
    <source>
        <dbReference type="ARBA" id="ARBA00047899"/>
    </source>
</evidence>
<keyword evidence="4" id="KW-0547">Nucleotide-binding</keyword>
<keyword evidence="6" id="KW-0067">ATP-binding</keyword>
<dbReference type="PROSITE" id="PS50011">
    <property type="entry name" value="PROTEIN_KINASE_DOM"/>
    <property type="match status" value="1"/>
</dbReference>
<organism evidence="10 11">
    <name type="scientific">Pyrus ussuriensis x Pyrus communis</name>
    <dbReference type="NCBI Taxonomy" id="2448454"/>
    <lineage>
        <taxon>Eukaryota</taxon>
        <taxon>Viridiplantae</taxon>
        <taxon>Streptophyta</taxon>
        <taxon>Embryophyta</taxon>
        <taxon>Tracheophyta</taxon>
        <taxon>Spermatophyta</taxon>
        <taxon>Magnoliopsida</taxon>
        <taxon>eudicotyledons</taxon>
        <taxon>Gunneridae</taxon>
        <taxon>Pentapetalae</taxon>
        <taxon>rosids</taxon>
        <taxon>fabids</taxon>
        <taxon>Rosales</taxon>
        <taxon>Rosaceae</taxon>
        <taxon>Amygdaloideae</taxon>
        <taxon>Maleae</taxon>
        <taxon>Pyrus</taxon>
    </lineage>
</organism>
<dbReference type="GO" id="GO:0005524">
    <property type="term" value="F:ATP binding"/>
    <property type="evidence" value="ECO:0007669"/>
    <property type="project" value="UniProtKB-KW"/>
</dbReference>
<reference evidence="11" key="2">
    <citation type="submission" date="2019-10" db="EMBL/GenBank/DDBJ databases">
        <title>A de novo genome assembly of a pear dwarfing rootstock.</title>
        <authorList>
            <person name="Wang F."/>
            <person name="Wang J."/>
            <person name="Li S."/>
            <person name="Zhang Y."/>
            <person name="Fang M."/>
            <person name="Ma L."/>
            <person name="Zhao Y."/>
            <person name="Jiang S."/>
        </authorList>
    </citation>
    <scope>NUCLEOTIDE SEQUENCE [LARGE SCALE GENOMIC DNA]</scope>
</reference>
<keyword evidence="10" id="KW-0675">Receptor</keyword>
<feature type="domain" description="Protein kinase" evidence="9">
    <location>
        <begin position="1"/>
        <end position="153"/>
    </location>
</feature>
<proteinExistence type="predicted"/>
<dbReference type="SUPFAM" id="SSF56112">
    <property type="entry name" value="Protein kinase-like (PK-like)"/>
    <property type="match status" value="1"/>
</dbReference>
<evidence type="ECO:0000313" key="10">
    <source>
        <dbReference type="EMBL" id="KAB2617156.1"/>
    </source>
</evidence>
<evidence type="ECO:0000256" key="1">
    <source>
        <dbReference type="ARBA" id="ARBA00012513"/>
    </source>
</evidence>
<sequence length="153" mass="17111">MHHDCLPPIVHRDISSKNIMLDAKYEARVSDFGTAKFLKPDSANWSAVAGTYGYLAPELANTMEVNEKCDVYSFGVETLEIIIGRHPGDLYSSLYSGSSFHARRMLIVDVFDQRIFPPTHELARDVLSLVQLAFAKFLSTCHPIGCIFPSQCK</sequence>
<evidence type="ECO:0000256" key="4">
    <source>
        <dbReference type="ARBA" id="ARBA00022741"/>
    </source>
</evidence>
<evidence type="ECO:0000256" key="8">
    <source>
        <dbReference type="ARBA" id="ARBA00048679"/>
    </source>
</evidence>
<keyword evidence="11" id="KW-1185">Reference proteome</keyword>
<keyword evidence="3" id="KW-0808">Transferase</keyword>
<dbReference type="Gene3D" id="1.10.510.10">
    <property type="entry name" value="Transferase(Phosphotransferase) domain 1"/>
    <property type="match status" value="1"/>
</dbReference>
<protein>
    <recommendedName>
        <fullName evidence="1">non-specific serine/threonine protein kinase</fullName>
        <ecNumber evidence="1">2.7.11.1</ecNumber>
    </recommendedName>
</protein>
<dbReference type="GO" id="GO:0004674">
    <property type="term" value="F:protein serine/threonine kinase activity"/>
    <property type="evidence" value="ECO:0007669"/>
    <property type="project" value="UniProtKB-KW"/>
</dbReference>
<dbReference type="InterPro" id="IPR011009">
    <property type="entry name" value="Kinase-like_dom_sf"/>
</dbReference>
<dbReference type="PANTHER" id="PTHR48005:SF16">
    <property type="entry name" value="MDIS1-INTERACTING RECEPTOR LIKE KINASE 2-LIKE ISOFORM X1"/>
    <property type="match status" value="1"/>
</dbReference>
<reference evidence="10 11" key="1">
    <citation type="submission" date="2019-09" db="EMBL/GenBank/DDBJ databases">
        <authorList>
            <person name="Ou C."/>
        </authorList>
    </citation>
    <scope>NUCLEOTIDE SEQUENCE [LARGE SCALE GENOMIC DNA]</scope>
    <source>
        <strain evidence="10">S2</strain>
        <tissue evidence="10">Leaf</tissue>
    </source>
</reference>
<dbReference type="EMBL" id="SMOL01000401">
    <property type="protein sequence ID" value="KAB2617156.1"/>
    <property type="molecule type" value="Genomic_DNA"/>
</dbReference>
<comment type="caution">
    <text evidence="10">The sequence shown here is derived from an EMBL/GenBank/DDBJ whole genome shotgun (WGS) entry which is preliminary data.</text>
</comment>
<name>A0A5N5GNI0_9ROSA</name>
<dbReference type="EC" id="2.7.11.1" evidence="1"/>
<dbReference type="Pfam" id="PF00069">
    <property type="entry name" value="Pkinase"/>
    <property type="match status" value="1"/>
</dbReference>
<evidence type="ECO:0000256" key="5">
    <source>
        <dbReference type="ARBA" id="ARBA00022777"/>
    </source>
</evidence>
<dbReference type="InterPro" id="IPR008266">
    <property type="entry name" value="Tyr_kinase_AS"/>
</dbReference>
<dbReference type="AlphaFoldDB" id="A0A5N5GNI0"/>
<evidence type="ECO:0000259" key="9">
    <source>
        <dbReference type="PROSITE" id="PS50011"/>
    </source>
</evidence>
<comment type="catalytic activity">
    <reaction evidence="7">
        <text>L-threonyl-[protein] + ATP = O-phospho-L-threonyl-[protein] + ADP + H(+)</text>
        <dbReference type="Rhea" id="RHEA:46608"/>
        <dbReference type="Rhea" id="RHEA-COMP:11060"/>
        <dbReference type="Rhea" id="RHEA-COMP:11605"/>
        <dbReference type="ChEBI" id="CHEBI:15378"/>
        <dbReference type="ChEBI" id="CHEBI:30013"/>
        <dbReference type="ChEBI" id="CHEBI:30616"/>
        <dbReference type="ChEBI" id="CHEBI:61977"/>
        <dbReference type="ChEBI" id="CHEBI:456216"/>
        <dbReference type="EC" id="2.7.11.1"/>
    </reaction>
</comment>
<gene>
    <name evidence="10" type="ORF">D8674_013025</name>
</gene>
<evidence type="ECO:0000256" key="6">
    <source>
        <dbReference type="ARBA" id="ARBA00022840"/>
    </source>
</evidence>
<dbReference type="Proteomes" id="UP000327157">
    <property type="component" value="Chromosome 15"/>
</dbReference>
<accession>A0A5N5GNI0</accession>
<reference evidence="10 11" key="3">
    <citation type="submission" date="2019-11" db="EMBL/GenBank/DDBJ databases">
        <title>A de novo genome assembly of a pear dwarfing rootstock.</title>
        <authorList>
            <person name="Wang F."/>
            <person name="Wang J."/>
            <person name="Li S."/>
            <person name="Zhang Y."/>
            <person name="Fang M."/>
            <person name="Ma L."/>
            <person name="Zhao Y."/>
            <person name="Jiang S."/>
        </authorList>
    </citation>
    <scope>NUCLEOTIDE SEQUENCE [LARGE SCALE GENOMIC DNA]</scope>
    <source>
        <strain evidence="10">S2</strain>
        <tissue evidence="10">Leaf</tissue>
    </source>
</reference>
<dbReference type="PANTHER" id="PTHR48005">
    <property type="entry name" value="LEUCINE RICH REPEAT KINASE 2"/>
    <property type="match status" value="1"/>
</dbReference>
<keyword evidence="5 10" id="KW-0418">Kinase</keyword>
<evidence type="ECO:0000313" key="11">
    <source>
        <dbReference type="Proteomes" id="UP000327157"/>
    </source>
</evidence>
<evidence type="ECO:0000256" key="3">
    <source>
        <dbReference type="ARBA" id="ARBA00022679"/>
    </source>
</evidence>
<dbReference type="PROSITE" id="PS00109">
    <property type="entry name" value="PROTEIN_KINASE_TYR"/>
    <property type="match status" value="1"/>
</dbReference>
<comment type="catalytic activity">
    <reaction evidence="8">
        <text>L-seryl-[protein] + ATP = O-phospho-L-seryl-[protein] + ADP + H(+)</text>
        <dbReference type="Rhea" id="RHEA:17989"/>
        <dbReference type="Rhea" id="RHEA-COMP:9863"/>
        <dbReference type="Rhea" id="RHEA-COMP:11604"/>
        <dbReference type="ChEBI" id="CHEBI:15378"/>
        <dbReference type="ChEBI" id="CHEBI:29999"/>
        <dbReference type="ChEBI" id="CHEBI:30616"/>
        <dbReference type="ChEBI" id="CHEBI:83421"/>
        <dbReference type="ChEBI" id="CHEBI:456216"/>
        <dbReference type="EC" id="2.7.11.1"/>
    </reaction>
</comment>
<dbReference type="InterPro" id="IPR000719">
    <property type="entry name" value="Prot_kinase_dom"/>
</dbReference>
<dbReference type="InterPro" id="IPR051420">
    <property type="entry name" value="Ser_Thr_Kinases_DiverseReg"/>
</dbReference>
<keyword evidence="2" id="KW-0723">Serine/threonine-protein kinase</keyword>
<evidence type="ECO:0000256" key="2">
    <source>
        <dbReference type="ARBA" id="ARBA00022527"/>
    </source>
</evidence>